<evidence type="ECO:0000313" key="3">
    <source>
        <dbReference type="EMBL" id="KAA1122901.1"/>
    </source>
</evidence>
<sequence length="149" mass="16612">MSSDVRMHISTMKAMKSKCDVTSLESESINVFLSEPVRFSFPQFISPLSSSLLAQILAPSCLPLIVYFAYHVAAPTSSLPLIHSSHSPFSLLSYFHHPLCIILSPSFSLLISSKHELHDNPTLPPSSLLLLFLISPEDPSFLINRFLYH</sequence>
<keyword evidence="4" id="KW-1185">Reference proteome</keyword>
<name>A0A5B0R4F1_PUCGR</name>
<reference evidence="4 5" key="1">
    <citation type="submission" date="2019-05" db="EMBL/GenBank/DDBJ databases">
        <title>Emergence of the Ug99 lineage of the wheat stem rust pathogen through somatic hybridization.</title>
        <authorList>
            <person name="Li F."/>
            <person name="Upadhyaya N.M."/>
            <person name="Sperschneider J."/>
            <person name="Matny O."/>
            <person name="Nguyen-Phuc H."/>
            <person name="Mago R."/>
            <person name="Raley C."/>
            <person name="Miller M.E."/>
            <person name="Silverstein K.A.T."/>
            <person name="Henningsen E."/>
            <person name="Hirsch C.D."/>
            <person name="Visser B."/>
            <person name="Pretorius Z.A."/>
            <person name="Steffenson B.J."/>
            <person name="Schwessinger B."/>
            <person name="Dodds P.N."/>
            <person name="Figueroa M."/>
        </authorList>
    </citation>
    <scope>NUCLEOTIDE SEQUENCE [LARGE SCALE GENOMIC DNA]</scope>
    <source>
        <strain evidence="1">21-0</strain>
        <strain evidence="2 5">Ug99</strain>
    </source>
</reference>
<evidence type="ECO:0000313" key="4">
    <source>
        <dbReference type="Proteomes" id="UP000324748"/>
    </source>
</evidence>
<dbReference type="Proteomes" id="UP000325313">
    <property type="component" value="Unassembled WGS sequence"/>
</dbReference>
<accession>A0A5B0R4F1</accession>
<dbReference type="AlphaFoldDB" id="A0A5B0R4F1"/>
<gene>
    <name evidence="1" type="ORF">PGT21_050286</name>
    <name evidence="2" type="ORF">PGTUg99_004774</name>
    <name evidence="3" type="ORF">PGTUg99_011772</name>
</gene>
<evidence type="ECO:0000313" key="5">
    <source>
        <dbReference type="Proteomes" id="UP000325313"/>
    </source>
</evidence>
<dbReference type="EMBL" id="VDEP01000244">
    <property type="protein sequence ID" value="KAA1120378.1"/>
    <property type="molecule type" value="Genomic_DNA"/>
</dbReference>
<proteinExistence type="predicted"/>
<evidence type="ECO:0000313" key="1">
    <source>
        <dbReference type="EMBL" id="KAA1080346.1"/>
    </source>
</evidence>
<dbReference type="Proteomes" id="UP000324748">
    <property type="component" value="Unassembled WGS sequence"/>
</dbReference>
<evidence type="ECO:0000313" key="2">
    <source>
        <dbReference type="EMBL" id="KAA1120378.1"/>
    </source>
</evidence>
<protein>
    <submittedName>
        <fullName evidence="2">Uncharacterized protein</fullName>
    </submittedName>
</protein>
<organism evidence="2 5">
    <name type="scientific">Puccinia graminis f. sp. tritici</name>
    <dbReference type="NCBI Taxonomy" id="56615"/>
    <lineage>
        <taxon>Eukaryota</taxon>
        <taxon>Fungi</taxon>
        <taxon>Dikarya</taxon>
        <taxon>Basidiomycota</taxon>
        <taxon>Pucciniomycotina</taxon>
        <taxon>Pucciniomycetes</taxon>
        <taxon>Pucciniales</taxon>
        <taxon>Pucciniaceae</taxon>
        <taxon>Puccinia</taxon>
    </lineage>
</organism>
<dbReference type="EMBL" id="VSWC01000131">
    <property type="protein sequence ID" value="KAA1080346.1"/>
    <property type="molecule type" value="Genomic_DNA"/>
</dbReference>
<dbReference type="EMBL" id="VDEP01000214">
    <property type="protein sequence ID" value="KAA1122901.1"/>
    <property type="molecule type" value="Genomic_DNA"/>
</dbReference>
<comment type="caution">
    <text evidence="2">The sequence shown here is derived from an EMBL/GenBank/DDBJ whole genome shotgun (WGS) entry which is preliminary data.</text>
</comment>